<dbReference type="CDD" id="cd03784">
    <property type="entry name" value="GT1_Gtf-like"/>
    <property type="match status" value="1"/>
</dbReference>
<keyword evidence="3" id="KW-0808">Transferase</keyword>
<dbReference type="PANTHER" id="PTHR48047:SF19">
    <property type="entry name" value="GLYCOSYLTRANSFERASE"/>
    <property type="match status" value="1"/>
</dbReference>
<dbReference type="PANTHER" id="PTHR48047">
    <property type="entry name" value="GLYCOSYLTRANSFERASE"/>
    <property type="match status" value="1"/>
</dbReference>
<evidence type="ECO:0000259" key="4">
    <source>
        <dbReference type="Pfam" id="PF26168"/>
    </source>
</evidence>
<proteinExistence type="inferred from homology"/>
<dbReference type="Proteomes" id="UP001293593">
    <property type="component" value="Unassembled WGS sequence"/>
</dbReference>
<evidence type="ECO:0000256" key="3">
    <source>
        <dbReference type="ARBA" id="ARBA00022679"/>
    </source>
</evidence>
<dbReference type="InterPro" id="IPR058980">
    <property type="entry name" value="Glyco_transf_N"/>
</dbReference>
<organism evidence="5 6">
    <name type="scientific">Acacia crassicarpa</name>
    <name type="common">northern wattle</name>
    <dbReference type="NCBI Taxonomy" id="499986"/>
    <lineage>
        <taxon>Eukaryota</taxon>
        <taxon>Viridiplantae</taxon>
        <taxon>Streptophyta</taxon>
        <taxon>Embryophyta</taxon>
        <taxon>Tracheophyta</taxon>
        <taxon>Spermatophyta</taxon>
        <taxon>Magnoliopsida</taxon>
        <taxon>eudicotyledons</taxon>
        <taxon>Gunneridae</taxon>
        <taxon>Pentapetalae</taxon>
        <taxon>rosids</taxon>
        <taxon>fabids</taxon>
        <taxon>Fabales</taxon>
        <taxon>Fabaceae</taxon>
        <taxon>Caesalpinioideae</taxon>
        <taxon>mimosoid clade</taxon>
        <taxon>Acacieae</taxon>
        <taxon>Acacia</taxon>
    </lineage>
</organism>
<dbReference type="Pfam" id="PF00201">
    <property type="entry name" value="UDPGT"/>
    <property type="match status" value="1"/>
</dbReference>
<dbReference type="Pfam" id="PF26168">
    <property type="entry name" value="Glyco_transf_N"/>
    <property type="match status" value="1"/>
</dbReference>
<keyword evidence="2" id="KW-0328">Glycosyltransferase</keyword>
<dbReference type="SUPFAM" id="SSF53756">
    <property type="entry name" value="UDP-Glycosyltransferase/glycogen phosphorylase"/>
    <property type="match status" value="1"/>
</dbReference>
<accession>A0AAE1KCI1</accession>
<dbReference type="GO" id="GO:0035251">
    <property type="term" value="F:UDP-glucosyltransferase activity"/>
    <property type="evidence" value="ECO:0007669"/>
    <property type="project" value="TreeGrafter"/>
</dbReference>
<protein>
    <recommendedName>
        <fullName evidence="4">Glycosyltransferase N-terminal domain-containing protein</fullName>
    </recommendedName>
</protein>
<dbReference type="FunFam" id="3.40.50.2000:FF:000047">
    <property type="entry name" value="Glycosyltransferase"/>
    <property type="match status" value="1"/>
</dbReference>
<sequence>MESSTAISTATQKLKLHFIMIPFLAPGHLLPMVDLARLLARQNNVKVTIITTPLNAARLRQSIDREVQYCGSSPINVQHFRFPNVENGLPEECESLDTVPSRDLLFNFAIATTMLQKPVEEVFDKLVSPSTPTCVIFDKQLPFVADIAKKHKVPRTTFECHNCFNLLCNHILFNNPKVYENVSETESLVVPGLPHMIVLKKCQLPEWFSIDNGEFSALSEKIMKAQEEAHGVILNSFEELEEEYVKEYRRITGGKLWCIGPVSLSNKDNLAKAQRGRAGSNEEEGQYLKWLDSWPARSVIYACLGSLNDAPPRQLMELGLGLEASKRPFIWVLRDSHKSDEMNKLLKENGLEERVKGRGLIVRGWVPQLLILSHTATGSFLTHCGWNSTLEGICNGVPLVTFPLTAEQFYNEKVVVELLEIGVSVGVESNVHFGEENKYGVQMKRGKVKEAIEKVMGEEDEESERIRERARNYGEQANRAMEKGGSSYLNLSQLIEDITQLVIRCRVEDDGEGEP</sequence>
<evidence type="ECO:0000313" key="6">
    <source>
        <dbReference type="Proteomes" id="UP001293593"/>
    </source>
</evidence>
<evidence type="ECO:0000256" key="1">
    <source>
        <dbReference type="ARBA" id="ARBA00009995"/>
    </source>
</evidence>
<keyword evidence="6" id="KW-1185">Reference proteome</keyword>
<gene>
    <name evidence="5" type="ORF">QN277_020020</name>
</gene>
<comment type="caution">
    <text evidence="5">The sequence shown here is derived from an EMBL/GenBank/DDBJ whole genome shotgun (WGS) entry which is preliminary data.</text>
</comment>
<dbReference type="AlphaFoldDB" id="A0AAE1KCI1"/>
<dbReference type="InterPro" id="IPR002213">
    <property type="entry name" value="UDP_glucos_trans"/>
</dbReference>
<reference evidence="5" key="1">
    <citation type="submission" date="2023-10" db="EMBL/GenBank/DDBJ databases">
        <title>Chromosome-level genome of the transformable northern wattle, Acacia crassicarpa.</title>
        <authorList>
            <person name="Massaro I."/>
            <person name="Sinha N.R."/>
            <person name="Poethig S."/>
            <person name="Leichty A.R."/>
        </authorList>
    </citation>
    <scope>NUCLEOTIDE SEQUENCE</scope>
    <source>
        <strain evidence="5">Acra3RX</strain>
        <tissue evidence="5">Leaf</tissue>
    </source>
</reference>
<evidence type="ECO:0000313" key="5">
    <source>
        <dbReference type="EMBL" id="KAK4271309.1"/>
    </source>
</evidence>
<feature type="domain" description="Glycosyltransferase N-terminal" evidence="4">
    <location>
        <begin position="18"/>
        <end position="262"/>
    </location>
</feature>
<evidence type="ECO:0000256" key="2">
    <source>
        <dbReference type="ARBA" id="ARBA00022676"/>
    </source>
</evidence>
<comment type="similarity">
    <text evidence="1">Belongs to the UDP-glycosyltransferase family.</text>
</comment>
<dbReference type="EMBL" id="JAWXYG010000005">
    <property type="protein sequence ID" value="KAK4271309.1"/>
    <property type="molecule type" value="Genomic_DNA"/>
</dbReference>
<dbReference type="Gene3D" id="3.40.50.2000">
    <property type="entry name" value="Glycogen Phosphorylase B"/>
    <property type="match status" value="2"/>
</dbReference>
<name>A0AAE1KCI1_9FABA</name>